<keyword evidence="10" id="KW-1185">Reference proteome</keyword>
<dbReference type="SMART" id="SM00409">
    <property type="entry name" value="IG"/>
    <property type="match status" value="3"/>
</dbReference>
<keyword evidence="3" id="KW-1015">Disulfide bond</keyword>
<keyword evidence="4" id="KW-0325">Glycoprotein</keyword>
<dbReference type="GO" id="GO:0005911">
    <property type="term" value="C:cell-cell junction"/>
    <property type="evidence" value="ECO:0007669"/>
    <property type="project" value="TreeGrafter"/>
</dbReference>
<feature type="domain" description="Ig-like" evidence="8">
    <location>
        <begin position="405"/>
        <end position="486"/>
    </location>
</feature>
<evidence type="ECO:0000256" key="6">
    <source>
        <dbReference type="SAM" id="Phobius"/>
    </source>
</evidence>
<dbReference type="PANTHER" id="PTHR11640:SF31">
    <property type="entry name" value="IRREGULAR CHIASM C-ROUGHEST PROTEIN-RELATED"/>
    <property type="match status" value="1"/>
</dbReference>
<organism evidence="9 10">
    <name type="scientific">Mytilus coruscus</name>
    <name type="common">Sea mussel</name>
    <dbReference type="NCBI Taxonomy" id="42192"/>
    <lineage>
        <taxon>Eukaryota</taxon>
        <taxon>Metazoa</taxon>
        <taxon>Spiralia</taxon>
        <taxon>Lophotrochozoa</taxon>
        <taxon>Mollusca</taxon>
        <taxon>Bivalvia</taxon>
        <taxon>Autobranchia</taxon>
        <taxon>Pteriomorphia</taxon>
        <taxon>Mytilida</taxon>
        <taxon>Mytiloidea</taxon>
        <taxon>Mytilidae</taxon>
        <taxon>Mytilinae</taxon>
        <taxon>Mytilus</taxon>
    </lineage>
</organism>
<dbReference type="OrthoDB" id="6140242at2759"/>
<dbReference type="AlphaFoldDB" id="A0A6J8EGB3"/>
<evidence type="ECO:0000313" key="10">
    <source>
        <dbReference type="Proteomes" id="UP000507470"/>
    </source>
</evidence>
<feature type="domain" description="Ig-like" evidence="8">
    <location>
        <begin position="223"/>
        <end position="305"/>
    </location>
</feature>
<sequence>MCFIDVLFVAFVLTTSSERATVGLDFNFTCNSTDNTIVSIIRNSTYECIISNDDTCTLHFHNPDYNYTCYNNSIILTIPGTYDIDILHKSFWKCGSLFGGSMSNTVLLNVFVPITKINLTAIPYDKNPVEVLSGSSQHFSCTTDAGRPPSKIQWYMSSANITNAATAQPDTCHPGCNEKVISSSVLQYIGDINDNGKTIYCTAENVEEQSIRSLDRRIDILYPPVIIDIPDYNITEGSILHINPTIDANPQPISVWWTRENDTSFKYSGMNLTINNIQRESSDYYKCNAMNTITTPNHPTQNKTTEELFKVNVLYPPSVYMEPSYSPFIVQEDQQNIRLSCVVATANPKDAIMYQWTYPAGTVRDGDLTITTVSKSHYGLYSCNASNSVGTSTTAKKQVDVHYGPVISRLQDHNIEAGKTLTVTPSVDANPPSTTIWWTRQNNISFIYYGLNLTIINIHQRDSDNYTCYVMNTVTPSGLSAQNKTSKTVLNINVQKILNEETVNGAAIGVGTGFAIITLTLGVTSLFVFLYRKRRMTKRRENSNSKVYESGLDKPRQMSETDKHLYNELQDQKSDAKQQHKSSERISNTYEEFGEVKSNTNDNIYENMKISTNDIQIHHKDTNLYVNMELKPSSKS</sequence>
<dbReference type="InterPro" id="IPR007110">
    <property type="entry name" value="Ig-like_dom"/>
</dbReference>
<keyword evidence="5" id="KW-0393">Immunoglobulin domain</keyword>
<evidence type="ECO:0000256" key="5">
    <source>
        <dbReference type="ARBA" id="ARBA00023319"/>
    </source>
</evidence>
<keyword evidence="2 6" id="KW-0472">Membrane</keyword>
<feature type="signal peptide" evidence="7">
    <location>
        <begin position="1"/>
        <end position="17"/>
    </location>
</feature>
<dbReference type="GO" id="GO:0005886">
    <property type="term" value="C:plasma membrane"/>
    <property type="evidence" value="ECO:0007669"/>
    <property type="project" value="TreeGrafter"/>
</dbReference>
<feature type="domain" description="Ig-like" evidence="8">
    <location>
        <begin position="113"/>
        <end position="212"/>
    </location>
</feature>
<accession>A0A6J8EGB3</accession>
<reference evidence="9 10" key="1">
    <citation type="submission" date="2020-06" db="EMBL/GenBank/DDBJ databases">
        <authorList>
            <person name="Li R."/>
            <person name="Bekaert M."/>
        </authorList>
    </citation>
    <scope>NUCLEOTIDE SEQUENCE [LARGE SCALE GENOMIC DNA]</scope>
    <source>
        <strain evidence="10">wild</strain>
    </source>
</reference>
<feature type="chain" id="PRO_5026880333" description="Ig-like domain-containing protein" evidence="7">
    <location>
        <begin position="18"/>
        <end position="636"/>
    </location>
</feature>
<keyword evidence="6" id="KW-1133">Transmembrane helix</keyword>
<evidence type="ECO:0000256" key="7">
    <source>
        <dbReference type="SAM" id="SignalP"/>
    </source>
</evidence>
<protein>
    <recommendedName>
        <fullName evidence="8">Ig-like domain-containing protein</fullName>
    </recommendedName>
</protein>
<evidence type="ECO:0000313" key="9">
    <source>
        <dbReference type="EMBL" id="CAC5419490.1"/>
    </source>
</evidence>
<dbReference type="Gene3D" id="2.60.40.10">
    <property type="entry name" value="Immunoglobulins"/>
    <property type="match status" value="4"/>
</dbReference>
<dbReference type="SMART" id="SM00408">
    <property type="entry name" value="IGc2"/>
    <property type="match status" value="2"/>
</dbReference>
<dbReference type="Pfam" id="PF13927">
    <property type="entry name" value="Ig_3"/>
    <property type="match status" value="3"/>
</dbReference>
<name>A0A6J8EGB3_MYTCO</name>
<keyword evidence="7" id="KW-0732">Signal</keyword>
<dbReference type="InterPro" id="IPR051275">
    <property type="entry name" value="Cell_adhesion_signaling"/>
</dbReference>
<feature type="transmembrane region" description="Helical" evidence="6">
    <location>
        <begin position="506"/>
        <end position="531"/>
    </location>
</feature>
<evidence type="ECO:0000256" key="4">
    <source>
        <dbReference type="ARBA" id="ARBA00023180"/>
    </source>
</evidence>
<evidence type="ECO:0000256" key="2">
    <source>
        <dbReference type="ARBA" id="ARBA00023136"/>
    </source>
</evidence>
<dbReference type="GO" id="GO:0098609">
    <property type="term" value="P:cell-cell adhesion"/>
    <property type="evidence" value="ECO:0007669"/>
    <property type="project" value="TreeGrafter"/>
</dbReference>
<evidence type="ECO:0000256" key="1">
    <source>
        <dbReference type="ARBA" id="ARBA00004479"/>
    </source>
</evidence>
<dbReference type="InterPro" id="IPR013783">
    <property type="entry name" value="Ig-like_fold"/>
</dbReference>
<gene>
    <name evidence="9" type="ORF">MCOR_51820</name>
</gene>
<dbReference type="Proteomes" id="UP000507470">
    <property type="component" value="Unassembled WGS sequence"/>
</dbReference>
<proteinExistence type="predicted"/>
<dbReference type="InterPro" id="IPR036179">
    <property type="entry name" value="Ig-like_dom_sf"/>
</dbReference>
<dbReference type="GO" id="GO:0050839">
    <property type="term" value="F:cell adhesion molecule binding"/>
    <property type="evidence" value="ECO:0007669"/>
    <property type="project" value="TreeGrafter"/>
</dbReference>
<feature type="domain" description="Ig-like" evidence="8">
    <location>
        <begin position="317"/>
        <end position="400"/>
    </location>
</feature>
<dbReference type="PROSITE" id="PS50835">
    <property type="entry name" value="IG_LIKE"/>
    <property type="match status" value="4"/>
</dbReference>
<keyword evidence="6" id="KW-0812">Transmembrane</keyword>
<comment type="subcellular location">
    <subcellularLocation>
        <location evidence="1">Membrane</location>
        <topology evidence="1">Single-pass type I membrane protein</topology>
    </subcellularLocation>
</comment>
<evidence type="ECO:0000259" key="8">
    <source>
        <dbReference type="PROSITE" id="PS50835"/>
    </source>
</evidence>
<dbReference type="InterPro" id="IPR003598">
    <property type="entry name" value="Ig_sub2"/>
</dbReference>
<dbReference type="InterPro" id="IPR003599">
    <property type="entry name" value="Ig_sub"/>
</dbReference>
<dbReference type="PANTHER" id="PTHR11640">
    <property type="entry name" value="NEPHRIN"/>
    <property type="match status" value="1"/>
</dbReference>
<evidence type="ECO:0000256" key="3">
    <source>
        <dbReference type="ARBA" id="ARBA00023157"/>
    </source>
</evidence>
<dbReference type="SUPFAM" id="SSF48726">
    <property type="entry name" value="Immunoglobulin"/>
    <property type="match status" value="3"/>
</dbReference>
<dbReference type="EMBL" id="CACVKT020009033">
    <property type="protein sequence ID" value="CAC5419490.1"/>
    <property type="molecule type" value="Genomic_DNA"/>
</dbReference>